<keyword evidence="1" id="KW-0436">Ligase</keyword>
<dbReference type="Pfam" id="PF02875">
    <property type="entry name" value="Mur_ligase_C"/>
    <property type="match status" value="1"/>
</dbReference>
<proteinExistence type="predicted"/>
<dbReference type="EMBL" id="PFPI01000007">
    <property type="protein sequence ID" value="PIZ93909.1"/>
    <property type="molecule type" value="Genomic_DNA"/>
</dbReference>
<evidence type="ECO:0000256" key="3">
    <source>
        <dbReference type="ARBA" id="ARBA00022840"/>
    </source>
</evidence>
<feature type="domain" description="Mur ligase central" evidence="6">
    <location>
        <begin position="182"/>
        <end position="371"/>
    </location>
</feature>
<dbReference type="PANTHER" id="PTHR43024:SF1">
    <property type="entry name" value="UDP-N-ACETYLMURAMOYL-TRIPEPTIDE--D-ALANYL-D-ALANINE LIGASE"/>
    <property type="match status" value="1"/>
</dbReference>
<keyword evidence="4" id="KW-1133">Transmembrane helix</keyword>
<evidence type="ECO:0000313" key="8">
    <source>
        <dbReference type="Proteomes" id="UP000230078"/>
    </source>
</evidence>
<dbReference type="SUPFAM" id="SSF53244">
    <property type="entry name" value="MurD-like peptide ligases, peptide-binding domain"/>
    <property type="match status" value="1"/>
</dbReference>
<evidence type="ECO:0000256" key="4">
    <source>
        <dbReference type="SAM" id="Phobius"/>
    </source>
</evidence>
<keyword evidence="3" id="KW-0067">ATP-binding</keyword>
<keyword evidence="4" id="KW-0812">Transmembrane</keyword>
<evidence type="ECO:0000259" key="6">
    <source>
        <dbReference type="Pfam" id="PF08245"/>
    </source>
</evidence>
<dbReference type="InterPro" id="IPR013221">
    <property type="entry name" value="Mur_ligase_cen"/>
</dbReference>
<dbReference type="InterPro" id="IPR004101">
    <property type="entry name" value="Mur_ligase_C"/>
</dbReference>
<feature type="transmembrane region" description="Helical" evidence="4">
    <location>
        <begin position="6"/>
        <end position="31"/>
    </location>
</feature>
<dbReference type="GO" id="GO:0016881">
    <property type="term" value="F:acid-amino acid ligase activity"/>
    <property type="evidence" value="ECO:0007669"/>
    <property type="project" value="InterPro"/>
</dbReference>
<organism evidence="7 8">
    <name type="scientific">Candidatus Magasanikbacteria bacterium CG_4_10_14_0_2_um_filter_41_31</name>
    <dbReference type="NCBI Taxonomy" id="1974639"/>
    <lineage>
        <taxon>Bacteria</taxon>
        <taxon>Candidatus Magasanikiibacteriota</taxon>
    </lineage>
</organism>
<feature type="domain" description="Mur ligase C-terminal" evidence="5">
    <location>
        <begin position="399"/>
        <end position="512"/>
    </location>
</feature>
<evidence type="ECO:0000256" key="2">
    <source>
        <dbReference type="ARBA" id="ARBA00022741"/>
    </source>
</evidence>
<dbReference type="PANTHER" id="PTHR43024">
    <property type="entry name" value="UDP-N-ACETYLMURAMOYL-TRIPEPTIDE--D-ALANYL-D-ALANINE LIGASE"/>
    <property type="match status" value="1"/>
</dbReference>
<sequence>MGIYHFTYIIGGLWIVTAIFDYAYFTYFAQLKEYRLDRFKDFLSTQNGKDELLGYRVLWRALLVIVLYTFLKGTISNILLVTVIVGIDMVTKIYCIWRKSVRRPVVTAKAVLIVGVLVGFESLMLLFLPFLNLMLLVLIFRWFFAGLVVFLLEIPSALVKKVYIVAATKKLATYKNLKIIGITGSYGKSSTKEFLSQILETTYTIQKTPKNTNTEIGIAKFILKTDFKGVDIFVVEMGAYRIKEIQKICDMVHPQIGILTAIAPQHLALFGSMENIATTKKELLTSLPKEGWAITNVDNSYCRDVIQHLSCHVRTFGSDEEFSPNILIRNIESTKEGIAYRVSDDNMDHIVHLNILGKHNVFNIVPAAIAAHKVGMSDADIDMAIEKLQPGHGSITITQYGNVTVINDSYNSNPEGFKAALDILNSFSSPRKRIVITRGMRELGELSDELHEQIGGEISFVADELIITEKEVAASLAKGVVSKYKTNIYHMYDPQEVLTYVQSLKKTDAVILIENRLHVMVAKELGISLIA</sequence>
<keyword evidence="4" id="KW-0472">Membrane</keyword>
<dbReference type="SUPFAM" id="SSF53623">
    <property type="entry name" value="MurD-like peptide ligases, catalytic domain"/>
    <property type="match status" value="1"/>
</dbReference>
<evidence type="ECO:0000313" key="7">
    <source>
        <dbReference type="EMBL" id="PIZ93909.1"/>
    </source>
</evidence>
<accession>A0A2M7V5M4</accession>
<evidence type="ECO:0000256" key="1">
    <source>
        <dbReference type="ARBA" id="ARBA00022598"/>
    </source>
</evidence>
<protein>
    <recommendedName>
        <fullName evidence="9">Mur ligase central domain-containing protein</fullName>
    </recommendedName>
</protein>
<dbReference type="GO" id="GO:0005524">
    <property type="term" value="F:ATP binding"/>
    <property type="evidence" value="ECO:0007669"/>
    <property type="project" value="UniProtKB-KW"/>
</dbReference>
<feature type="transmembrane region" description="Helical" evidence="4">
    <location>
        <begin position="133"/>
        <end position="152"/>
    </location>
</feature>
<dbReference type="AlphaFoldDB" id="A0A2M7V5M4"/>
<dbReference type="Gene3D" id="3.40.1190.10">
    <property type="entry name" value="Mur-like, catalytic domain"/>
    <property type="match status" value="1"/>
</dbReference>
<evidence type="ECO:0008006" key="9">
    <source>
        <dbReference type="Google" id="ProtNLM"/>
    </source>
</evidence>
<keyword evidence="2" id="KW-0547">Nucleotide-binding</keyword>
<dbReference type="Gene3D" id="3.90.190.20">
    <property type="entry name" value="Mur ligase, C-terminal domain"/>
    <property type="match status" value="1"/>
</dbReference>
<dbReference type="InterPro" id="IPR051046">
    <property type="entry name" value="MurCDEF_CellWall_CoF430Synth"/>
</dbReference>
<gene>
    <name evidence="7" type="ORF">COX83_00490</name>
</gene>
<dbReference type="Pfam" id="PF08245">
    <property type="entry name" value="Mur_ligase_M"/>
    <property type="match status" value="1"/>
</dbReference>
<dbReference type="Proteomes" id="UP000230078">
    <property type="component" value="Unassembled WGS sequence"/>
</dbReference>
<dbReference type="InterPro" id="IPR036615">
    <property type="entry name" value="Mur_ligase_C_dom_sf"/>
</dbReference>
<name>A0A2M7V5M4_9BACT</name>
<comment type="caution">
    <text evidence="7">The sequence shown here is derived from an EMBL/GenBank/DDBJ whole genome shotgun (WGS) entry which is preliminary data.</text>
</comment>
<evidence type="ECO:0000259" key="5">
    <source>
        <dbReference type="Pfam" id="PF02875"/>
    </source>
</evidence>
<dbReference type="InterPro" id="IPR036565">
    <property type="entry name" value="Mur-like_cat_sf"/>
</dbReference>
<feature type="transmembrane region" description="Helical" evidence="4">
    <location>
        <begin position="109"/>
        <end position="127"/>
    </location>
</feature>
<reference evidence="8" key="1">
    <citation type="submission" date="2017-09" db="EMBL/GenBank/DDBJ databases">
        <title>Depth-based differentiation of microbial function through sediment-hosted aquifers and enrichment of novel symbionts in the deep terrestrial subsurface.</title>
        <authorList>
            <person name="Probst A.J."/>
            <person name="Ladd B."/>
            <person name="Jarett J.K."/>
            <person name="Geller-Mcgrath D.E."/>
            <person name="Sieber C.M.K."/>
            <person name="Emerson J.B."/>
            <person name="Anantharaman K."/>
            <person name="Thomas B.C."/>
            <person name="Malmstrom R."/>
            <person name="Stieglmeier M."/>
            <person name="Klingl A."/>
            <person name="Woyke T."/>
            <person name="Ryan C.M."/>
            <person name="Banfield J.F."/>
        </authorList>
    </citation>
    <scope>NUCLEOTIDE SEQUENCE [LARGE SCALE GENOMIC DNA]</scope>
</reference>